<gene>
    <name evidence="3" type="ORF">Fcan01_19086</name>
</gene>
<organism evidence="3 4">
    <name type="scientific">Folsomia candida</name>
    <name type="common">Springtail</name>
    <dbReference type="NCBI Taxonomy" id="158441"/>
    <lineage>
        <taxon>Eukaryota</taxon>
        <taxon>Metazoa</taxon>
        <taxon>Ecdysozoa</taxon>
        <taxon>Arthropoda</taxon>
        <taxon>Hexapoda</taxon>
        <taxon>Collembola</taxon>
        <taxon>Entomobryomorpha</taxon>
        <taxon>Isotomoidea</taxon>
        <taxon>Isotomidae</taxon>
        <taxon>Proisotominae</taxon>
        <taxon>Folsomia</taxon>
    </lineage>
</organism>
<evidence type="ECO:0000313" key="4">
    <source>
        <dbReference type="Proteomes" id="UP000198287"/>
    </source>
</evidence>
<evidence type="ECO:0000256" key="2">
    <source>
        <dbReference type="SAM" id="Phobius"/>
    </source>
</evidence>
<keyword evidence="2" id="KW-0812">Transmembrane</keyword>
<keyword evidence="2" id="KW-1133">Transmembrane helix</keyword>
<evidence type="ECO:0000313" key="3">
    <source>
        <dbReference type="EMBL" id="OXA45934.1"/>
    </source>
</evidence>
<dbReference type="EMBL" id="LNIX01000016">
    <property type="protein sequence ID" value="OXA45934.1"/>
    <property type="molecule type" value="Genomic_DNA"/>
</dbReference>
<dbReference type="Proteomes" id="UP000198287">
    <property type="component" value="Unassembled WGS sequence"/>
</dbReference>
<evidence type="ECO:0000256" key="1">
    <source>
        <dbReference type="SAM" id="MobiDB-lite"/>
    </source>
</evidence>
<keyword evidence="2" id="KW-0472">Membrane</keyword>
<sequence>MHQRRGRTDDDAGANGDGDERVQLLRGRPANGSEVISTLAKRAWSSPRVKTGVGLWIVGLAFMTLMPALVVITPEMRSTYESIAVLTTEEIFTYDDALADLAAAEDVLYSSQVWFWRWRPEHKVIVDQNQAIVSAKQEIVAGLTAQRVARQNKANAYVGLWSEYGMSEMKAKFWSSFESGKVFAQRQSFWQMFHLMLTSREEYFLSIFVKWVGLALINFTLGLIGALFYYTYALFGMLFSYESLSLGGVTFFILSFLGGASIVATYLIGLYGITAGGFYVAGRVLVRGAALQYEREERQRRLLRERGQM</sequence>
<reference evidence="3 4" key="1">
    <citation type="submission" date="2015-12" db="EMBL/GenBank/DDBJ databases">
        <title>The genome of Folsomia candida.</title>
        <authorList>
            <person name="Faddeeva A."/>
            <person name="Derks M.F."/>
            <person name="Anvar Y."/>
            <person name="Smit S."/>
            <person name="Van Straalen N."/>
            <person name="Roelofs D."/>
        </authorList>
    </citation>
    <scope>NUCLEOTIDE SEQUENCE [LARGE SCALE GENOMIC DNA]</scope>
    <source>
        <strain evidence="3 4">VU population</strain>
        <tissue evidence="3">Whole body</tissue>
    </source>
</reference>
<name>A0A226DM47_FOLCA</name>
<dbReference type="OrthoDB" id="202063at2759"/>
<keyword evidence="4" id="KW-1185">Reference proteome</keyword>
<protein>
    <submittedName>
        <fullName evidence="3">Uncharacterized protein</fullName>
    </submittedName>
</protein>
<feature type="compositionally biased region" description="Basic and acidic residues" evidence="1">
    <location>
        <begin position="1"/>
        <end position="10"/>
    </location>
</feature>
<comment type="caution">
    <text evidence="3">The sequence shown here is derived from an EMBL/GenBank/DDBJ whole genome shotgun (WGS) entry which is preliminary data.</text>
</comment>
<feature type="region of interest" description="Disordered" evidence="1">
    <location>
        <begin position="1"/>
        <end position="24"/>
    </location>
</feature>
<feature type="transmembrane region" description="Helical" evidence="2">
    <location>
        <begin position="203"/>
        <end position="230"/>
    </location>
</feature>
<accession>A0A226DM47</accession>
<feature type="transmembrane region" description="Helical" evidence="2">
    <location>
        <begin position="53"/>
        <end position="72"/>
    </location>
</feature>
<dbReference type="AlphaFoldDB" id="A0A226DM47"/>
<proteinExistence type="predicted"/>